<evidence type="ECO:0000256" key="3">
    <source>
        <dbReference type="ARBA" id="ARBA00022898"/>
    </source>
</evidence>
<dbReference type="RefSeq" id="WP_014329426.1">
    <property type="nucleotide sequence ID" value="NZ_JBGBZV010000002.1"/>
</dbReference>
<feature type="domain" description="Tryptophan synthase beta chain-like PALP" evidence="5">
    <location>
        <begin position="18"/>
        <end position="312"/>
    </location>
</feature>
<organism evidence="6 7">
    <name type="scientific">Rhizobium fredii</name>
    <name type="common">Sinorhizobium fredii</name>
    <dbReference type="NCBI Taxonomy" id="380"/>
    <lineage>
        <taxon>Bacteria</taxon>
        <taxon>Pseudomonadati</taxon>
        <taxon>Pseudomonadota</taxon>
        <taxon>Alphaproteobacteria</taxon>
        <taxon>Hyphomicrobiales</taxon>
        <taxon>Rhizobiaceae</taxon>
        <taxon>Sinorhizobium/Ensifer group</taxon>
        <taxon>Sinorhizobium</taxon>
    </lineage>
</organism>
<gene>
    <name evidence="6" type="ORF">CO661_31560</name>
</gene>
<dbReference type="GO" id="GO:0006565">
    <property type="term" value="P:L-serine catabolic process"/>
    <property type="evidence" value="ECO:0007669"/>
    <property type="project" value="TreeGrafter"/>
</dbReference>
<dbReference type="InterPro" id="IPR001926">
    <property type="entry name" value="TrpB-like_PALP"/>
</dbReference>
<dbReference type="InterPro" id="IPR050147">
    <property type="entry name" value="Ser/Thr_Dehydratase"/>
</dbReference>
<evidence type="ECO:0000256" key="2">
    <source>
        <dbReference type="ARBA" id="ARBA00010869"/>
    </source>
</evidence>
<dbReference type="FunFam" id="3.40.50.1100:FF:000005">
    <property type="entry name" value="Threonine dehydratase catabolic"/>
    <property type="match status" value="1"/>
</dbReference>
<reference evidence="6 7" key="1">
    <citation type="submission" date="2017-09" db="EMBL/GenBank/DDBJ databases">
        <title>Comparative genomics of rhizobia isolated from Phaseolus vulgaris in China.</title>
        <authorList>
            <person name="Tong W."/>
        </authorList>
    </citation>
    <scope>NUCLEOTIDE SEQUENCE [LARGE SCALE GENOMIC DNA]</scope>
    <source>
        <strain evidence="6 7">PCH1</strain>
    </source>
</reference>
<comment type="similarity">
    <text evidence="2">Belongs to the serine/threonine dehydratase family.</text>
</comment>
<sequence length="333" mass="34918">MHRNQFSFQDILDAYARISSHVVRTPLLNSPMLDEVAGCSLYVKAESLQRTGSFKYRGALNKILSLGDEEQPRGIVTYSAGNHGHAVSAAAKLVGRAATIVLPSTAAPNKVANCKWWGAETIFYDPIAERREDVANDLIDKRGLAFIPPFDDGFVMAGQGTAGLEACEQLKECGVVPDVVLVNTSGGGLASGFIEAVKHFYPSAECYVVEQAGYEKMAAALATGNPQRIAVAEKTILDGINGPETGAKPLSVLLRHGVKALGVTQEEALHAMAIAFACLKLVMEPAGAASLGAVLARKTPFAGCNVLVVASGGNVDADVFGKALVYSGGRDAA</sequence>
<dbReference type="AlphaFoldDB" id="A0A2A6LP72"/>
<dbReference type="Pfam" id="PF00291">
    <property type="entry name" value="PALP"/>
    <property type="match status" value="1"/>
</dbReference>
<evidence type="ECO:0000313" key="6">
    <source>
        <dbReference type="EMBL" id="PDT44036.1"/>
    </source>
</evidence>
<dbReference type="GO" id="GO:0006567">
    <property type="term" value="P:L-threonine catabolic process"/>
    <property type="evidence" value="ECO:0007669"/>
    <property type="project" value="TreeGrafter"/>
</dbReference>
<keyword evidence="4" id="KW-0456">Lyase</keyword>
<proteinExistence type="inferred from homology"/>
<dbReference type="GO" id="GO:0003941">
    <property type="term" value="F:L-serine ammonia-lyase activity"/>
    <property type="evidence" value="ECO:0007669"/>
    <property type="project" value="TreeGrafter"/>
</dbReference>
<protein>
    <submittedName>
        <fullName evidence="6">Threonine/serine dehydratase</fullName>
    </submittedName>
</protein>
<dbReference type="CDD" id="cd01562">
    <property type="entry name" value="Thr-dehyd"/>
    <property type="match status" value="1"/>
</dbReference>
<dbReference type="Proteomes" id="UP000220353">
    <property type="component" value="Unassembled WGS sequence"/>
</dbReference>
<name>A0A2A6LP72_RHIFR</name>
<evidence type="ECO:0000313" key="7">
    <source>
        <dbReference type="Proteomes" id="UP000220353"/>
    </source>
</evidence>
<evidence type="ECO:0000259" key="5">
    <source>
        <dbReference type="Pfam" id="PF00291"/>
    </source>
</evidence>
<dbReference type="GO" id="GO:0009097">
    <property type="term" value="P:isoleucine biosynthetic process"/>
    <property type="evidence" value="ECO:0007669"/>
    <property type="project" value="TreeGrafter"/>
</dbReference>
<comment type="cofactor">
    <cofactor evidence="1">
        <name>pyridoxal 5'-phosphate</name>
        <dbReference type="ChEBI" id="CHEBI:597326"/>
    </cofactor>
</comment>
<evidence type="ECO:0000256" key="1">
    <source>
        <dbReference type="ARBA" id="ARBA00001933"/>
    </source>
</evidence>
<accession>A0A2A6LP72</accession>
<comment type="caution">
    <text evidence="6">The sequence shown here is derived from an EMBL/GenBank/DDBJ whole genome shotgun (WGS) entry which is preliminary data.</text>
</comment>
<dbReference type="SUPFAM" id="SSF53686">
    <property type="entry name" value="Tryptophan synthase beta subunit-like PLP-dependent enzymes"/>
    <property type="match status" value="1"/>
</dbReference>
<dbReference type="Gene3D" id="3.40.50.1100">
    <property type="match status" value="2"/>
</dbReference>
<dbReference type="InterPro" id="IPR036052">
    <property type="entry name" value="TrpB-like_PALP_sf"/>
</dbReference>
<evidence type="ECO:0000256" key="4">
    <source>
        <dbReference type="ARBA" id="ARBA00023239"/>
    </source>
</evidence>
<dbReference type="EMBL" id="NWTC01000045">
    <property type="protein sequence ID" value="PDT44036.1"/>
    <property type="molecule type" value="Genomic_DNA"/>
</dbReference>
<dbReference type="PANTHER" id="PTHR48078:SF6">
    <property type="entry name" value="L-THREONINE DEHYDRATASE CATABOLIC TDCB"/>
    <property type="match status" value="1"/>
</dbReference>
<dbReference type="GO" id="GO:0004794">
    <property type="term" value="F:threonine deaminase activity"/>
    <property type="evidence" value="ECO:0007669"/>
    <property type="project" value="TreeGrafter"/>
</dbReference>
<keyword evidence="3" id="KW-0663">Pyridoxal phosphate</keyword>
<dbReference type="PANTHER" id="PTHR48078">
    <property type="entry name" value="THREONINE DEHYDRATASE, MITOCHONDRIAL-RELATED"/>
    <property type="match status" value="1"/>
</dbReference>